<dbReference type="PANTHER" id="PTHR30578:SF1">
    <property type="entry name" value="NA(+)-TRANSLOCATING NADH-QUINONE REDUCTASE SUBUNIT B"/>
    <property type="match status" value="1"/>
</dbReference>
<evidence type="ECO:0000256" key="1">
    <source>
        <dbReference type="ARBA" id="ARBA00022448"/>
    </source>
</evidence>
<keyword evidence="2" id="KW-0597">Phosphoprotein</keyword>
<keyword evidence="4" id="KW-0288">FMN</keyword>
<feature type="transmembrane region" description="Helical" evidence="9">
    <location>
        <begin position="315"/>
        <end position="334"/>
    </location>
</feature>
<feature type="transmembrane region" description="Helical" evidence="9">
    <location>
        <begin position="203"/>
        <end position="226"/>
    </location>
</feature>
<name>A0A1G6EHY4_9BACT</name>
<evidence type="ECO:0000256" key="2">
    <source>
        <dbReference type="ARBA" id="ARBA00022553"/>
    </source>
</evidence>
<dbReference type="Proteomes" id="UP000198771">
    <property type="component" value="Unassembled WGS sequence"/>
</dbReference>
<feature type="transmembrane region" description="Helical" evidence="9">
    <location>
        <begin position="12"/>
        <end position="30"/>
    </location>
</feature>
<evidence type="ECO:0000313" key="11">
    <source>
        <dbReference type="Proteomes" id="UP000198771"/>
    </source>
</evidence>
<dbReference type="GO" id="GO:0005886">
    <property type="term" value="C:plasma membrane"/>
    <property type="evidence" value="ECO:0007669"/>
    <property type="project" value="TreeGrafter"/>
</dbReference>
<dbReference type="NCBIfam" id="TIGR01946">
    <property type="entry name" value="rnfD"/>
    <property type="match status" value="1"/>
</dbReference>
<proteinExistence type="predicted"/>
<feature type="transmembrane region" description="Helical" evidence="9">
    <location>
        <begin position="36"/>
        <end position="53"/>
    </location>
</feature>
<keyword evidence="3" id="KW-0285">Flavoprotein</keyword>
<feature type="transmembrane region" description="Helical" evidence="9">
    <location>
        <begin position="233"/>
        <end position="252"/>
    </location>
</feature>
<dbReference type="InterPro" id="IPR004338">
    <property type="entry name" value="NqrB/RnfD"/>
</dbReference>
<dbReference type="OrthoDB" id="9776359at2"/>
<gene>
    <name evidence="10" type="ORF">SAMN05660653_02867</name>
</gene>
<evidence type="ECO:0000256" key="6">
    <source>
        <dbReference type="ARBA" id="ARBA00022967"/>
    </source>
</evidence>
<accession>A0A1G6EHY4</accession>
<keyword evidence="5 9" id="KW-0812">Transmembrane</keyword>
<evidence type="ECO:0000256" key="7">
    <source>
        <dbReference type="ARBA" id="ARBA00022989"/>
    </source>
</evidence>
<dbReference type="PANTHER" id="PTHR30578">
    <property type="entry name" value="ELECTRON TRANSPORT COMPLEX PROTEIN RNFD"/>
    <property type="match status" value="1"/>
</dbReference>
<organism evidence="10 11">
    <name type="scientific">Desulfonatronum thiosulfatophilum</name>
    <dbReference type="NCBI Taxonomy" id="617002"/>
    <lineage>
        <taxon>Bacteria</taxon>
        <taxon>Pseudomonadati</taxon>
        <taxon>Thermodesulfobacteriota</taxon>
        <taxon>Desulfovibrionia</taxon>
        <taxon>Desulfovibrionales</taxon>
        <taxon>Desulfonatronaceae</taxon>
        <taxon>Desulfonatronum</taxon>
    </lineage>
</organism>
<reference evidence="10 11" key="1">
    <citation type="submission" date="2016-10" db="EMBL/GenBank/DDBJ databases">
        <authorList>
            <person name="de Groot N.N."/>
        </authorList>
    </citation>
    <scope>NUCLEOTIDE SEQUENCE [LARGE SCALE GENOMIC DNA]</scope>
    <source>
        <strain evidence="10 11">ASO4-2</strain>
    </source>
</reference>
<dbReference type="EMBL" id="FMXO01000018">
    <property type="protein sequence ID" value="SDB57103.1"/>
    <property type="molecule type" value="Genomic_DNA"/>
</dbReference>
<keyword evidence="8 9" id="KW-0472">Membrane</keyword>
<evidence type="ECO:0000256" key="9">
    <source>
        <dbReference type="SAM" id="Phobius"/>
    </source>
</evidence>
<evidence type="ECO:0000256" key="4">
    <source>
        <dbReference type="ARBA" id="ARBA00022643"/>
    </source>
</evidence>
<keyword evidence="1" id="KW-0813">Transport</keyword>
<keyword evidence="10" id="KW-0830">Ubiquinone</keyword>
<keyword evidence="6" id="KW-1278">Translocase</keyword>
<keyword evidence="11" id="KW-1185">Reference proteome</keyword>
<dbReference type="AlphaFoldDB" id="A0A1G6EHY4"/>
<dbReference type="Pfam" id="PF03116">
    <property type="entry name" value="NQR2_RnfD_RnfE"/>
    <property type="match status" value="1"/>
</dbReference>
<sequence length="357" mass="38589">MKKPEFVKQKIMLRVLYALLPVIVAGTYFFGLRVLAVLAVSMFFAFLTEWFMASRRGGKVTQACFVTGALYALALPPTIPFWITAVGIVVGILFGKELFGGFGKNVFNPAIVGRAFVWVSFPLEMTNQFVPAFRDFPGGFVHWSMAKAGELPDYLLRAGHGAVDVFTSATPMVARKTHDHETAIGDLFFGDIGGVFAAGEQTLLLGAGSIGEVSAAAILLGAVYLLYTKTAQWRLMIPPVLGAGFLCVALRYGLGVDAVPPLEFTLLSGGLLYGAVFMVTEPVSAPKLPKSQWIYGLFIGMMIVFFRTYGIFFGAVAFAILLGNMIAPSLDLWFKRLSAARSARPIQAKAAGIGERK</sequence>
<feature type="transmembrane region" description="Helical" evidence="9">
    <location>
        <begin position="264"/>
        <end position="280"/>
    </location>
</feature>
<dbReference type="InterPro" id="IPR011303">
    <property type="entry name" value="RnfD_bac"/>
</dbReference>
<dbReference type="GO" id="GO:0022900">
    <property type="term" value="P:electron transport chain"/>
    <property type="evidence" value="ECO:0007669"/>
    <property type="project" value="InterPro"/>
</dbReference>
<dbReference type="RefSeq" id="WP_161946352.1">
    <property type="nucleotide sequence ID" value="NZ_FMXO01000018.1"/>
</dbReference>
<keyword evidence="7 9" id="KW-1133">Transmembrane helix</keyword>
<protein>
    <submittedName>
        <fullName evidence="10">Na+-transporting NADH:ubiquinone oxidoreductase subunit B</fullName>
    </submittedName>
</protein>
<evidence type="ECO:0000256" key="5">
    <source>
        <dbReference type="ARBA" id="ARBA00022692"/>
    </source>
</evidence>
<evidence type="ECO:0000256" key="3">
    <source>
        <dbReference type="ARBA" id="ARBA00022630"/>
    </source>
</evidence>
<dbReference type="GO" id="GO:0055085">
    <property type="term" value="P:transmembrane transport"/>
    <property type="evidence" value="ECO:0007669"/>
    <property type="project" value="InterPro"/>
</dbReference>
<dbReference type="STRING" id="617002.SAMN05660653_02867"/>
<evidence type="ECO:0000313" key="10">
    <source>
        <dbReference type="EMBL" id="SDB57103.1"/>
    </source>
</evidence>
<feature type="transmembrane region" description="Helical" evidence="9">
    <location>
        <begin position="65"/>
        <end position="94"/>
    </location>
</feature>
<evidence type="ECO:0000256" key="8">
    <source>
        <dbReference type="ARBA" id="ARBA00023136"/>
    </source>
</evidence>